<evidence type="ECO:0000313" key="2">
    <source>
        <dbReference type="Proteomes" id="UP001497525"/>
    </source>
</evidence>
<dbReference type="GO" id="GO:0034719">
    <property type="term" value="C:SMN-Sm protein complex"/>
    <property type="evidence" value="ECO:0007669"/>
    <property type="project" value="InterPro"/>
</dbReference>
<protein>
    <submittedName>
        <fullName evidence="1">Uncharacterized protein</fullName>
    </submittedName>
</protein>
<sequence>MSGDEEFSESTALNRLRYLQVLRYLVGDQPASVYFIDLDKPIDCEIDGWCPGELIEERHSDSDGVLCVKNLKTPIGTLSKARLRESDIIALHTRSPLPQ</sequence>
<dbReference type="Pfam" id="PF11095">
    <property type="entry name" value="Gemin7"/>
    <property type="match status" value="1"/>
</dbReference>
<comment type="caution">
    <text evidence="1">The sequence shown here is derived from an EMBL/GenBank/DDBJ whole genome shotgun (WGS) entry which is preliminary data.</text>
</comment>
<dbReference type="AlphaFoldDB" id="A0AAV2TJM6"/>
<evidence type="ECO:0000313" key="1">
    <source>
        <dbReference type="EMBL" id="CAL5136591.1"/>
    </source>
</evidence>
<organism evidence="1 2">
    <name type="scientific">Calicophoron daubneyi</name>
    <name type="common">Rumen fluke</name>
    <name type="synonym">Paramphistomum daubneyi</name>
    <dbReference type="NCBI Taxonomy" id="300641"/>
    <lineage>
        <taxon>Eukaryota</taxon>
        <taxon>Metazoa</taxon>
        <taxon>Spiralia</taxon>
        <taxon>Lophotrochozoa</taxon>
        <taxon>Platyhelminthes</taxon>
        <taxon>Trematoda</taxon>
        <taxon>Digenea</taxon>
        <taxon>Plagiorchiida</taxon>
        <taxon>Pronocephalata</taxon>
        <taxon>Paramphistomoidea</taxon>
        <taxon>Paramphistomidae</taxon>
        <taxon>Calicophoron</taxon>
    </lineage>
</organism>
<accession>A0AAV2TJM6</accession>
<dbReference type="Gene3D" id="2.30.30.100">
    <property type="match status" value="1"/>
</dbReference>
<proteinExistence type="predicted"/>
<gene>
    <name evidence="1" type="ORF">CDAUBV1_LOCUS10722</name>
</gene>
<reference evidence="1" key="1">
    <citation type="submission" date="2024-06" db="EMBL/GenBank/DDBJ databases">
        <authorList>
            <person name="Liu X."/>
            <person name="Lenzi L."/>
            <person name="Haldenby T S."/>
            <person name="Uol C."/>
        </authorList>
    </citation>
    <scope>NUCLEOTIDE SEQUENCE</scope>
</reference>
<dbReference type="EMBL" id="CAXLJL010000334">
    <property type="protein sequence ID" value="CAL5136591.1"/>
    <property type="molecule type" value="Genomic_DNA"/>
</dbReference>
<dbReference type="InterPro" id="IPR020338">
    <property type="entry name" value="SMN_gemin7"/>
</dbReference>
<dbReference type="Proteomes" id="UP001497525">
    <property type="component" value="Unassembled WGS sequence"/>
</dbReference>
<name>A0AAV2TJM6_CALDB</name>